<dbReference type="Gene3D" id="3.90.320.10">
    <property type="match status" value="1"/>
</dbReference>
<dbReference type="InterPro" id="IPR038726">
    <property type="entry name" value="PDDEXK_AddAB-type"/>
</dbReference>
<dbReference type="GO" id="GO:0004386">
    <property type="term" value="F:helicase activity"/>
    <property type="evidence" value="ECO:0007669"/>
    <property type="project" value="UniProtKB-KW"/>
</dbReference>
<evidence type="ECO:0000256" key="1">
    <source>
        <dbReference type="ARBA" id="ARBA00022722"/>
    </source>
</evidence>
<organism evidence="10">
    <name type="scientific">marine sediment metagenome</name>
    <dbReference type="NCBI Taxonomy" id="412755"/>
    <lineage>
        <taxon>unclassified sequences</taxon>
        <taxon>metagenomes</taxon>
        <taxon>ecological metagenomes</taxon>
    </lineage>
</organism>
<reference evidence="10" key="1">
    <citation type="journal article" date="2015" name="Nature">
        <title>Complex archaea that bridge the gap between prokaryotes and eukaryotes.</title>
        <authorList>
            <person name="Spang A."/>
            <person name="Saw J.H."/>
            <person name="Jorgensen S.L."/>
            <person name="Zaremba-Niedzwiedzka K."/>
            <person name="Martijn J."/>
            <person name="Lind A.E."/>
            <person name="van Eijk R."/>
            <person name="Schleper C."/>
            <person name="Guy L."/>
            <person name="Ettema T.J."/>
        </authorList>
    </citation>
    <scope>NUCLEOTIDE SEQUENCE</scope>
</reference>
<dbReference type="GO" id="GO:0005524">
    <property type="term" value="F:ATP binding"/>
    <property type="evidence" value="ECO:0007669"/>
    <property type="project" value="UniProtKB-KW"/>
</dbReference>
<keyword evidence="5" id="KW-0269">Exonuclease</keyword>
<name>A0A0F9MGK2_9ZZZZ</name>
<evidence type="ECO:0000256" key="2">
    <source>
        <dbReference type="ARBA" id="ARBA00022741"/>
    </source>
</evidence>
<evidence type="ECO:0000256" key="3">
    <source>
        <dbReference type="ARBA" id="ARBA00022763"/>
    </source>
</evidence>
<keyword evidence="7" id="KW-0238">DNA-binding</keyword>
<gene>
    <name evidence="10" type="ORF">LCGC14_1387120</name>
</gene>
<evidence type="ECO:0000256" key="4">
    <source>
        <dbReference type="ARBA" id="ARBA00022801"/>
    </source>
</evidence>
<dbReference type="GO" id="GO:0006281">
    <property type="term" value="P:DNA repair"/>
    <property type="evidence" value="ECO:0007669"/>
    <property type="project" value="UniProtKB-KW"/>
</dbReference>
<dbReference type="Gene3D" id="3.40.50.300">
    <property type="entry name" value="P-loop containing nucleotide triphosphate hydrolases"/>
    <property type="match status" value="2"/>
</dbReference>
<keyword evidence="8" id="KW-0234">DNA repair</keyword>
<evidence type="ECO:0000259" key="9">
    <source>
        <dbReference type="Pfam" id="PF12705"/>
    </source>
</evidence>
<dbReference type="EMBL" id="LAZR01008921">
    <property type="protein sequence ID" value="KKM75745.1"/>
    <property type="molecule type" value="Genomic_DNA"/>
</dbReference>
<dbReference type="AlphaFoldDB" id="A0A0F9MGK2"/>
<evidence type="ECO:0000256" key="6">
    <source>
        <dbReference type="ARBA" id="ARBA00022840"/>
    </source>
</evidence>
<evidence type="ECO:0000256" key="7">
    <source>
        <dbReference type="ARBA" id="ARBA00023125"/>
    </source>
</evidence>
<keyword evidence="2" id="KW-0547">Nucleotide-binding</keyword>
<dbReference type="Pfam" id="PF12705">
    <property type="entry name" value="PDDEXK_1"/>
    <property type="match status" value="1"/>
</dbReference>
<evidence type="ECO:0000313" key="10">
    <source>
        <dbReference type="EMBL" id="KKM75745.1"/>
    </source>
</evidence>
<keyword evidence="3" id="KW-0227">DNA damage</keyword>
<dbReference type="InterPro" id="IPR011604">
    <property type="entry name" value="PDDEXK-like_dom_sf"/>
</dbReference>
<sequence length="887" mass="98653">MSLRIIHMPPGAGKAHRELLSAALIDGSTRDHSNKYIIFPTRHLLEDRRNLVHGSLGDCYIPPCMMTLNQLATHVFKVNSKWRIFPREFVAPAISLLSGISIGYATLVADFISEIRLHFPDADHAGIRKRLEEAFVKENTPEEVAARSFECLGFMEQFESSLATEGFIDSSAIITAVSTHLDNTRISTLILDGFYELTPTELNFVNALVRQAENTIALVPVSHPGDDLKYCYSTELANEFNVIPETLETKEKSPTLEYFPAKGMEHEAEAIARDIKANWLNSRNRDLRNTWIVFPKLAPYRALIGRVLNRYGIPHCFSKEKTLLESAPYRDLMAMLDALNSDFQRVPFARMLQSPYFENIPAEVRDATPSVSLAAGLIRGKGAWRRVFKARGLLKECNIILKALEPLITTKSTTFGSYLNNLLDVLARLGFAPGEEGLSETEEALGRIAQLDPIFAGSKKGVSLEEFTEAVRCALGASSSTTNGTKGGAGVKISELFEVRGLEPKMLYLGGLKDGDIPAKQDMDLILPDRIRRRLGLVDMNRFMHLQSHIFRRLTATSGKFFLSYPTMEGDKLFLPSIFLSEGNASDLSVKGVYCTEELQTYRASAPVPPKEVSSIAFAKEGTSIRVTDIDSYRSCPRRHFIEKVLGLTPPEVQQYEIDAKELGIIAHRVMEGLISGPLPPLDTFTERAESILNNALANSELDKYLADIMKESFLALLPEIHELESKLEEEGIKSHELEVDVRGSINGINLRGKIDRIDNNNDNTVSLMDYKTGASDISAVSALRGENLQLFIYAAMLAARGKSLKRVGIYKLKDISLKWVPNPRDLKNGNDINTIIDAASEFLKETASQMAHGSYPAQPLKEDRCMNCHERSFCPYIQGTGEGPNV</sequence>
<dbReference type="InterPro" id="IPR027417">
    <property type="entry name" value="P-loop_NTPase"/>
</dbReference>
<feature type="domain" description="PD-(D/E)XK endonuclease-like" evidence="9">
    <location>
        <begin position="627"/>
        <end position="876"/>
    </location>
</feature>
<protein>
    <recommendedName>
        <fullName evidence="9">PD-(D/E)XK endonuclease-like domain-containing protein</fullName>
    </recommendedName>
</protein>
<dbReference type="GO" id="GO:0004527">
    <property type="term" value="F:exonuclease activity"/>
    <property type="evidence" value="ECO:0007669"/>
    <property type="project" value="UniProtKB-KW"/>
</dbReference>
<dbReference type="GO" id="GO:0006310">
    <property type="term" value="P:DNA recombination"/>
    <property type="evidence" value="ECO:0007669"/>
    <property type="project" value="TreeGrafter"/>
</dbReference>
<evidence type="ECO:0000256" key="8">
    <source>
        <dbReference type="ARBA" id="ARBA00023204"/>
    </source>
</evidence>
<dbReference type="PANTHER" id="PTHR30591">
    <property type="entry name" value="RECBCD ENZYME SUBUNIT RECC"/>
    <property type="match status" value="1"/>
</dbReference>
<dbReference type="InterPro" id="IPR018247">
    <property type="entry name" value="EF_Hand_1_Ca_BS"/>
</dbReference>
<comment type="caution">
    <text evidence="10">The sequence shown here is derived from an EMBL/GenBank/DDBJ whole genome shotgun (WGS) entry which is preliminary data.</text>
</comment>
<dbReference type="PANTHER" id="PTHR30591:SF1">
    <property type="entry name" value="RECBCD ENZYME SUBUNIT RECC"/>
    <property type="match status" value="1"/>
</dbReference>
<dbReference type="GO" id="GO:0003677">
    <property type="term" value="F:DNA binding"/>
    <property type="evidence" value="ECO:0007669"/>
    <property type="project" value="UniProtKB-KW"/>
</dbReference>
<proteinExistence type="predicted"/>
<keyword evidence="1" id="KW-0540">Nuclease</keyword>
<keyword evidence="6" id="KW-0067">ATP-binding</keyword>
<keyword evidence="4" id="KW-0378">Hydrolase</keyword>
<evidence type="ECO:0000256" key="5">
    <source>
        <dbReference type="ARBA" id="ARBA00022839"/>
    </source>
</evidence>
<dbReference type="SUPFAM" id="SSF52540">
    <property type="entry name" value="P-loop containing nucleoside triphosphate hydrolases"/>
    <property type="match status" value="1"/>
</dbReference>
<dbReference type="PROSITE" id="PS00018">
    <property type="entry name" value="EF_HAND_1"/>
    <property type="match status" value="1"/>
</dbReference>
<accession>A0A0F9MGK2</accession>